<sequence length="369" mass="41601">MIRSQWRSSATADLRLARLLSHSPSRCASQLPATKDWPSFQKLRPIPPKASPGAFPATATDDASVDRTEAALDDSLIAPEPYASPDASPDASPHALPVTAVQRAQRSPKDSSTVTLRIKGLSPNLNPSDFARLAPYNLSAWHQAIKRVQQQRHPTTFEPNGTYMITINTAEGAAAYRENLLRLHRLARLKSRSRDGLWKTSVPPHLRSPDQDPEVELQDFPLAPGTLTTIDITPTRAVKTQWTEWLARACRIQGQGFDLDAEPPLLLLHISPPLKRSDVKRIINFDGRQRTCDWNTSRPMYLNLDEAPEAQANQAQATQSSKRLLPLSERFALICHDDIEAERFHRHWNQRTVRYRGSHFVFRTSIVKW</sequence>
<dbReference type="AlphaFoldDB" id="A0A8K0T6Q6"/>
<feature type="compositionally biased region" description="Polar residues" evidence="1">
    <location>
        <begin position="102"/>
        <end position="115"/>
    </location>
</feature>
<comment type="caution">
    <text evidence="2">The sequence shown here is derived from an EMBL/GenBank/DDBJ whole genome shotgun (WGS) entry which is preliminary data.</text>
</comment>
<organism evidence="2 3">
    <name type="scientific">Stachybotrys elegans</name>
    <dbReference type="NCBI Taxonomy" id="80388"/>
    <lineage>
        <taxon>Eukaryota</taxon>
        <taxon>Fungi</taxon>
        <taxon>Dikarya</taxon>
        <taxon>Ascomycota</taxon>
        <taxon>Pezizomycotina</taxon>
        <taxon>Sordariomycetes</taxon>
        <taxon>Hypocreomycetidae</taxon>
        <taxon>Hypocreales</taxon>
        <taxon>Stachybotryaceae</taxon>
        <taxon>Stachybotrys</taxon>
    </lineage>
</organism>
<dbReference type="OrthoDB" id="5332316at2759"/>
<proteinExistence type="predicted"/>
<reference evidence="2" key="1">
    <citation type="journal article" date="2021" name="Nat. Commun.">
        <title>Genetic determinants of endophytism in the Arabidopsis root mycobiome.</title>
        <authorList>
            <person name="Mesny F."/>
            <person name="Miyauchi S."/>
            <person name="Thiergart T."/>
            <person name="Pickel B."/>
            <person name="Atanasova L."/>
            <person name="Karlsson M."/>
            <person name="Huettel B."/>
            <person name="Barry K.W."/>
            <person name="Haridas S."/>
            <person name="Chen C."/>
            <person name="Bauer D."/>
            <person name="Andreopoulos W."/>
            <person name="Pangilinan J."/>
            <person name="LaButti K."/>
            <person name="Riley R."/>
            <person name="Lipzen A."/>
            <person name="Clum A."/>
            <person name="Drula E."/>
            <person name="Henrissat B."/>
            <person name="Kohler A."/>
            <person name="Grigoriev I.V."/>
            <person name="Martin F.M."/>
            <person name="Hacquard S."/>
        </authorList>
    </citation>
    <scope>NUCLEOTIDE SEQUENCE</scope>
    <source>
        <strain evidence="2">MPI-CAGE-CH-0235</strain>
    </source>
</reference>
<evidence type="ECO:0000313" key="2">
    <source>
        <dbReference type="EMBL" id="KAH7328387.1"/>
    </source>
</evidence>
<dbReference type="EMBL" id="JAGPNK010000001">
    <property type="protein sequence ID" value="KAH7328387.1"/>
    <property type="molecule type" value="Genomic_DNA"/>
</dbReference>
<feature type="region of interest" description="Disordered" evidence="1">
    <location>
        <begin position="79"/>
        <end position="121"/>
    </location>
</feature>
<accession>A0A8K0T6Q6</accession>
<feature type="region of interest" description="Disordered" evidence="1">
    <location>
        <begin position="27"/>
        <end position="64"/>
    </location>
</feature>
<evidence type="ECO:0000256" key="1">
    <source>
        <dbReference type="SAM" id="MobiDB-lite"/>
    </source>
</evidence>
<name>A0A8K0T6Q6_9HYPO</name>
<evidence type="ECO:0000313" key="3">
    <source>
        <dbReference type="Proteomes" id="UP000813444"/>
    </source>
</evidence>
<keyword evidence="3" id="KW-1185">Reference proteome</keyword>
<protein>
    <submittedName>
        <fullName evidence="2">Uncharacterized protein</fullName>
    </submittedName>
</protein>
<gene>
    <name evidence="2" type="ORF">B0I35DRAFT_403766</name>
</gene>
<dbReference type="Proteomes" id="UP000813444">
    <property type="component" value="Unassembled WGS sequence"/>
</dbReference>